<dbReference type="EMBL" id="CP109135">
    <property type="protein sequence ID" value="WSD17450.1"/>
    <property type="molecule type" value="Genomic_DNA"/>
</dbReference>
<gene>
    <name evidence="2" type="ORF">OHB35_31810</name>
</gene>
<organism evidence="2 3">
    <name type="scientific">Streptomyces phaeochromogenes</name>
    <dbReference type="NCBI Taxonomy" id="1923"/>
    <lineage>
        <taxon>Bacteria</taxon>
        <taxon>Bacillati</taxon>
        <taxon>Actinomycetota</taxon>
        <taxon>Actinomycetes</taxon>
        <taxon>Kitasatosporales</taxon>
        <taxon>Streptomycetaceae</taxon>
        <taxon>Streptomyces</taxon>
        <taxon>Streptomyces phaeochromogenes group</taxon>
    </lineage>
</organism>
<name>A0ABZ1HGY4_STRPH</name>
<evidence type="ECO:0000313" key="3">
    <source>
        <dbReference type="Proteomes" id="UP001340816"/>
    </source>
</evidence>
<dbReference type="RefSeq" id="WP_326760569.1">
    <property type="nucleotide sequence ID" value="NZ_CP109135.1"/>
</dbReference>
<sequence length="204" mass="23246">MAMNVIGLIGWIATWFGLLYVLIVYLSQGFVFLFVLPLCYCVYRVLVQLRYFPTAFRMVRVLRTYPWQVLPGVPRGLDEHPEAEDAGIWVEIPNPTGHAKGVPLVFVKHHRAYWWMRRIGGPRTKPLLKAQLEPLWFAGDPRFLGVLAASAKGGDAPRRLHFLYQPSALSKTVPRREWEDASPADLERARHAGAVVLSTVQRCR</sequence>
<accession>A0ABZ1HGY4</accession>
<dbReference type="Proteomes" id="UP001340816">
    <property type="component" value="Chromosome"/>
</dbReference>
<evidence type="ECO:0000256" key="1">
    <source>
        <dbReference type="SAM" id="Phobius"/>
    </source>
</evidence>
<feature type="transmembrane region" description="Helical" evidence="1">
    <location>
        <begin position="5"/>
        <end position="23"/>
    </location>
</feature>
<keyword evidence="1" id="KW-0472">Membrane</keyword>
<keyword evidence="3" id="KW-1185">Reference proteome</keyword>
<evidence type="ECO:0000313" key="2">
    <source>
        <dbReference type="EMBL" id="WSD17450.1"/>
    </source>
</evidence>
<feature type="transmembrane region" description="Helical" evidence="1">
    <location>
        <begin position="29"/>
        <end position="47"/>
    </location>
</feature>
<reference evidence="2 3" key="1">
    <citation type="submission" date="2022-10" db="EMBL/GenBank/DDBJ databases">
        <title>The complete genomes of actinobacterial strains from the NBC collection.</title>
        <authorList>
            <person name="Joergensen T.S."/>
            <person name="Alvarez Arevalo M."/>
            <person name="Sterndorff E.B."/>
            <person name="Faurdal D."/>
            <person name="Vuksanovic O."/>
            <person name="Mourched A.-S."/>
            <person name="Charusanti P."/>
            <person name="Shaw S."/>
            <person name="Blin K."/>
            <person name="Weber T."/>
        </authorList>
    </citation>
    <scope>NUCLEOTIDE SEQUENCE [LARGE SCALE GENOMIC DNA]</scope>
    <source>
        <strain evidence="2 3">NBC 01752</strain>
    </source>
</reference>
<keyword evidence="1" id="KW-1133">Transmembrane helix</keyword>
<protein>
    <submittedName>
        <fullName evidence="2">Uncharacterized protein</fullName>
    </submittedName>
</protein>
<proteinExistence type="predicted"/>
<keyword evidence="1" id="KW-0812">Transmembrane</keyword>